<dbReference type="EMBL" id="GBRH01183758">
    <property type="protein sequence ID" value="JAE14138.1"/>
    <property type="molecule type" value="Transcribed_RNA"/>
</dbReference>
<name>A0A0A9G0K2_ARUDO</name>
<organism evidence="1">
    <name type="scientific">Arundo donax</name>
    <name type="common">Giant reed</name>
    <name type="synonym">Donax arundinaceus</name>
    <dbReference type="NCBI Taxonomy" id="35708"/>
    <lineage>
        <taxon>Eukaryota</taxon>
        <taxon>Viridiplantae</taxon>
        <taxon>Streptophyta</taxon>
        <taxon>Embryophyta</taxon>
        <taxon>Tracheophyta</taxon>
        <taxon>Spermatophyta</taxon>
        <taxon>Magnoliopsida</taxon>
        <taxon>Liliopsida</taxon>
        <taxon>Poales</taxon>
        <taxon>Poaceae</taxon>
        <taxon>PACMAD clade</taxon>
        <taxon>Arundinoideae</taxon>
        <taxon>Arundineae</taxon>
        <taxon>Arundo</taxon>
    </lineage>
</organism>
<proteinExistence type="predicted"/>
<sequence length="22" mass="2498">MSNLSPEPVYMLRYIGNICALI</sequence>
<evidence type="ECO:0000313" key="1">
    <source>
        <dbReference type="EMBL" id="JAE14138.1"/>
    </source>
</evidence>
<protein>
    <submittedName>
        <fullName evidence="1">Uncharacterized protein</fullName>
    </submittedName>
</protein>
<reference evidence="1" key="1">
    <citation type="submission" date="2014-09" db="EMBL/GenBank/DDBJ databases">
        <authorList>
            <person name="Magalhaes I.L.F."/>
            <person name="Oliveira U."/>
            <person name="Santos F.R."/>
            <person name="Vidigal T.H.D.A."/>
            <person name="Brescovit A.D."/>
            <person name="Santos A.J."/>
        </authorList>
    </citation>
    <scope>NUCLEOTIDE SEQUENCE</scope>
    <source>
        <tissue evidence="1">Shoot tissue taken approximately 20 cm above the soil surface</tissue>
    </source>
</reference>
<accession>A0A0A9G0K2</accession>
<reference evidence="1" key="2">
    <citation type="journal article" date="2015" name="Data Brief">
        <title>Shoot transcriptome of the giant reed, Arundo donax.</title>
        <authorList>
            <person name="Barrero R.A."/>
            <person name="Guerrero F.D."/>
            <person name="Moolhuijzen P."/>
            <person name="Goolsby J.A."/>
            <person name="Tidwell J."/>
            <person name="Bellgard S.E."/>
            <person name="Bellgard M.I."/>
        </authorList>
    </citation>
    <scope>NUCLEOTIDE SEQUENCE</scope>
    <source>
        <tissue evidence="1">Shoot tissue taken approximately 20 cm above the soil surface</tissue>
    </source>
</reference>
<dbReference type="AlphaFoldDB" id="A0A0A9G0K2"/>